<dbReference type="PRINTS" id="PR00368">
    <property type="entry name" value="FADPNR"/>
</dbReference>
<evidence type="ECO:0000313" key="9">
    <source>
        <dbReference type="Proteomes" id="UP000478636"/>
    </source>
</evidence>
<dbReference type="Proteomes" id="UP000478636">
    <property type="component" value="Unassembled WGS sequence"/>
</dbReference>
<evidence type="ECO:0000256" key="3">
    <source>
        <dbReference type="ARBA" id="ARBA00022827"/>
    </source>
</evidence>
<dbReference type="InterPro" id="IPR004099">
    <property type="entry name" value="Pyr_nucl-diS_OxRdtase_dimer"/>
</dbReference>
<dbReference type="PANTHER" id="PTHR43014:SF5">
    <property type="entry name" value="GLUTATHIONE REDUCTASE (NADPH)"/>
    <property type="match status" value="1"/>
</dbReference>
<protein>
    <submittedName>
        <fullName evidence="8">NAD(P)/FAD-dependent oxidoreductase</fullName>
    </submittedName>
</protein>
<reference evidence="8 9" key="1">
    <citation type="submission" date="2019-12" db="EMBL/GenBank/DDBJ databases">
        <title>Complete genome sequence of Leuconostoc lactis strain AVN1 provides insights into metabolic potential.</title>
        <authorList>
            <person name="Besrour N."/>
            <person name="Najjari A."/>
            <person name="Fhoula I."/>
            <person name="Jaballah S."/>
            <person name="Klibi N."/>
            <person name="Ouzari H.I."/>
        </authorList>
    </citation>
    <scope>NUCLEOTIDE SEQUENCE [LARGE SCALE GENOMIC DNA]</scope>
    <source>
        <strain evidence="8 9">AVN1</strain>
    </source>
</reference>
<dbReference type="Pfam" id="PF07992">
    <property type="entry name" value="Pyr_redox_2"/>
    <property type="match status" value="1"/>
</dbReference>
<dbReference type="PANTHER" id="PTHR43014">
    <property type="entry name" value="MERCURIC REDUCTASE"/>
    <property type="match status" value="1"/>
</dbReference>
<name>A0A6L7AAJ7_LEULA</name>
<feature type="binding site" evidence="4">
    <location>
        <position position="299"/>
    </location>
    <ligand>
        <name>FAD</name>
        <dbReference type="ChEBI" id="CHEBI:57692"/>
    </ligand>
</feature>
<dbReference type="GO" id="GO:0000166">
    <property type="term" value="F:nucleotide binding"/>
    <property type="evidence" value="ECO:0007669"/>
    <property type="project" value="UniProtKB-KW"/>
</dbReference>
<dbReference type="SUPFAM" id="SSF51905">
    <property type="entry name" value="FAD/NAD(P)-binding domain"/>
    <property type="match status" value="1"/>
</dbReference>
<evidence type="ECO:0000259" key="6">
    <source>
        <dbReference type="Pfam" id="PF02852"/>
    </source>
</evidence>
<dbReference type="InterPro" id="IPR001100">
    <property type="entry name" value="Pyr_nuc-diS_OxRdtase"/>
</dbReference>
<dbReference type="PRINTS" id="PR00411">
    <property type="entry name" value="PNDRDTASEI"/>
</dbReference>
<comment type="cofactor">
    <cofactor evidence="4">
        <name>FAD</name>
        <dbReference type="ChEBI" id="CHEBI:57692"/>
    </cofactor>
    <text evidence="4">Binds 1 FAD per subunit.</text>
</comment>
<dbReference type="SUPFAM" id="SSF55424">
    <property type="entry name" value="FAD/NAD-linked reductases, dimerisation (C-terminal) domain"/>
    <property type="match status" value="1"/>
</dbReference>
<evidence type="ECO:0000256" key="5">
    <source>
        <dbReference type="PIRSR" id="PIRSR000350-4"/>
    </source>
</evidence>
<feature type="binding site" evidence="4">
    <location>
        <position position="113"/>
    </location>
    <ligand>
        <name>FAD</name>
        <dbReference type="ChEBI" id="CHEBI:57692"/>
    </ligand>
</feature>
<organism evidence="8 9">
    <name type="scientific">Leuconostoc lactis</name>
    <dbReference type="NCBI Taxonomy" id="1246"/>
    <lineage>
        <taxon>Bacteria</taxon>
        <taxon>Bacillati</taxon>
        <taxon>Bacillota</taxon>
        <taxon>Bacilli</taxon>
        <taxon>Lactobacillales</taxon>
        <taxon>Lactobacillaceae</taxon>
        <taxon>Leuconostoc</taxon>
    </lineage>
</organism>
<dbReference type="PIRSF" id="PIRSF000350">
    <property type="entry name" value="Mercury_reductase_MerA"/>
    <property type="match status" value="1"/>
</dbReference>
<evidence type="ECO:0000256" key="1">
    <source>
        <dbReference type="ARBA" id="ARBA00007532"/>
    </source>
</evidence>
<feature type="domain" description="FAD/NAD(P)-binding" evidence="7">
    <location>
        <begin position="6"/>
        <end position="314"/>
    </location>
</feature>
<feature type="disulfide bond" description="Redox-active" evidence="5">
    <location>
        <begin position="43"/>
        <end position="48"/>
    </location>
</feature>
<dbReference type="InterPro" id="IPR036188">
    <property type="entry name" value="FAD/NAD-bd_sf"/>
</dbReference>
<proteinExistence type="inferred from homology"/>
<gene>
    <name evidence="8" type="ORF">GQS40_05275</name>
</gene>
<keyword evidence="4" id="KW-0547">Nucleotide-binding</keyword>
<dbReference type="GO" id="GO:0016491">
    <property type="term" value="F:oxidoreductase activity"/>
    <property type="evidence" value="ECO:0007669"/>
    <property type="project" value="InterPro"/>
</dbReference>
<feature type="binding site" evidence="4">
    <location>
        <position position="259"/>
    </location>
    <ligand>
        <name>NAD(+)</name>
        <dbReference type="ChEBI" id="CHEBI:57540"/>
    </ligand>
</feature>
<dbReference type="EMBL" id="WSZI01000013">
    <property type="protein sequence ID" value="MWN21088.1"/>
    <property type="molecule type" value="Genomic_DNA"/>
</dbReference>
<dbReference type="InterPro" id="IPR016156">
    <property type="entry name" value="FAD/NAD-linked_Rdtase_dimer_sf"/>
</dbReference>
<dbReference type="Pfam" id="PF02852">
    <property type="entry name" value="Pyr_redox_dim"/>
    <property type="match status" value="1"/>
</dbReference>
<accession>A0A6L7AAJ7</accession>
<keyword evidence="2" id="KW-0285">Flavoprotein</keyword>
<evidence type="ECO:0000259" key="7">
    <source>
        <dbReference type="Pfam" id="PF07992"/>
    </source>
</evidence>
<keyword evidence="4" id="KW-0520">NAD</keyword>
<comment type="similarity">
    <text evidence="1">Belongs to the class-I pyridine nucleotide-disulfide oxidoreductase family.</text>
</comment>
<dbReference type="InterPro" id="IPR023753">
    <property type="entry name" value="FAD/NAD-binding_dom"/>
</dbReference>
<evidence type="ECO:0000256" key="2">
    <source>
        <dbReference type="ARBA" id="ARBA00022630"/>
    </source>
</evidence>
<dbReference type="Gene3D" id="3.50.50.60">
    <property type="entry name" value="FAD/NAD(P)-binding domain"/>
    <property type="match status" value="1"/>
</dbReference>
<evidence type="ECO:0000313" key="8">
    <source>
        <dbReference type="EMBL" id="MWN21088.1"/>
    </source>
</evidence>
<dbReference type="AlphaFoldDB" id="A0A6L7AAJ7"/>
<evidence type="ECO:0000256" key="4">
    <source>
        <dbReference type="PIRSR" id="PIRSR000350-3"/>
    </source>
</evidence>
<sequence length="444" mass="47790">MTTYDYDVLYIGSGHGTFDGAIPLGAKGVKVGVIEQDLIGGTCPNRGCNAKIVLDSPVALQRHLADVHGVMPGEITIDWAANQAHKQTVIAGLPAFIQGLLDDNSVDVLFGRGQLVDTHTVLVAGQPKTADKIVIATGLRPNRLDIPGSAFAHDSEDFMNLSAMPKRLTIIGAGYIAMEFATMANAAGSEVTVLMRGAQALRAYHQPFVEQIITDLSQRGVTFIRETTVTAIQQVADHFVVVGDNDLTLTSDWVLDATGRVPNIAALGLDEVGIAYTDKGIVVNRYLQTTVPNIYAAGDVIDKGQPKLTPTAIFESRYLMHTFSGETVAPIKYPVIPSVVFTSPRLAQAGISVAEAKQHPDDYTIVAHHTPDDWYRQVDQETIGDNILIFNQAHQLVGATEVSPQAENAINALLPAIEFGFEPAEIERLVYLFPTIAASAWGQL</sequence>
<comment type="caution">
    <text evidence="8">The sequence shown here is derived from an EMBL/GenBank/DDBJ whole genome shotgun (WGS) entry which is preliminary data.</text>
</comment>
<feature type="binding site" evidence="4">
    <location>
        <begin position="172"/>
        <end position="179"/>
    </location>
    <ligand>
        <name>NAD(+)</name>
        <dbReference type="ChEBI" id="CHEBI:57540"/>
    </ligand>
</feature>
<feature type="domain" description="Pyridine nucleotide-disulphide oxidoreductase dimerisation" evidence="6">
    <location>
        <begin position="336"/>
        <end position="437"/>
    </location>
</feature>
<keyword evidence="3 4" id="KW-0274">FAD</keyword>